<sequence>MKPSQRVVSMYVDLVNGKRRTIDTVPVHLQEEVRVKLNDPQTDA</sequence>
<gene>
    <name evidence="1" type="ORF">JOD17_003191</name>
</gene>
<proteinExistence type="predicted"/>
<name>A0ABS2PFH2_9BACL</name>
<accession>A0ABS2PFH2</accession>
<evidence type="ECO:0000313" key="1">
    <source>
        <dbReference type="EMBL" id="MBM7634091.1"/>
    </source>
</evidence>
<keyword evidence="2" id="KW-1185">Reference proteome</keyword>
<evidence type="ECO:0000313" key="2">
    <source>
        <dbReference type="Proteomes" id="UP000741863"/>
    </source>
</evidence>
<comment type="caution">
    <text evidence="1">The sequence shown here is derived from an EMBL/GenBank/DDBJ whole genome shotgun (WGS) entry which is preliminary data.</text>
</comment>
<dbReference type="Proteomes" id="UP000741863">
    <property type="component" value="Unassembled WGS sequence"/>
</dbReference>
<reference evidence="1 2" key="1">
    <citation type="submission" date="2021-01" db="EMBL/GenBank/DDBJ databases">
        <title>Genomic Encyclopedia of Type Strains, Phase IV (KMG-IV): sequencing the most valuable type-strain genomes for metagenomic binning, comparative biology and taxonomic classification.</title>
        <authorList>
            <person name="Goeker M."/>
        </authorList>
    </citation>
    <scope>NUCLEOTIDE SEQUENCE [LARGE SCALE GENOMIC DNA]</scope>
    <source>
        <strain evidence="1 2">DSM 25540</strain>
    </source>
</reference>
<organism evidence="1 2">
    <name type="scientific">Geomicrobium sediminis</name>
    <dbReference type="NCBI Taxonomy" id="1347788"/>
    <lineage>
        <taxon>Bacteria</taxon>
        <taxon>Bacillati</taxon>
        <taxon>Bacillota</taxon>
        <taxon>Bacilli</taxon>
        <taxon>Bacillales</taxon>
        <taxon>Geomicrobium</taxon>
    </lineage>
</organism>
<dbReference type="InterPro" id="IPR047907">
    <property type="entry name" value="CD1375-like"/>
</dbReference>
<dbReference type="NCBIfam" id="NF040910">
    <property type="entry name" value="CD1375_fam"/>
    <property type="match status" value="1"/>
</dbReference>
<protein>
    <submittedName>
        <fullName evidence="1">Uncharacterized protein</fullName>
    </submittedName>
</protein>
<dbReference type="EMBL" id="JAFBEC010000009">
    <property type="protein sequence ID" value="MBM7634091.1"/>
    <property type="molecule type" value="Genomic_DNA"/>
</dbReference>